<dbReference type="InterPro" id="IPR036010">
    <property type="entry name" value="2Fe-2S_ferredoxin-like_sf"/>
</dbReference>
<dbReference type="Gene3D" id="2.40.30.10">
    <property type="entry name" value="Translation factors"/>
    <property type="match status" value="1"/>
</dbReference>
<evidence type="ECO:0000259" key="3">
    <source>
        <dbReference type="PROSITE" id="PS51384"/>
    </source>
</evidence>
<dbReference type="RefSeq" id="WP_305170568.1">
    <property type="nucleotide sequence ID" value="NZ_JAUUUU010000004.1"/>
</dbReference>
<dbReference type="PANTHER" id="PTHR47354:SF3">
    <property type="entry name" value="OXIDOREDUCTASE-RELATED"/>
    <property type="match status" value="1"/>
</dbReference>
<dbReference type="Pfam" id="PF00111">
    <property type="entry name" value="Fer2"/>
    <property type="match status" value="1"/>
</dbReference>
<dbReference type="Gene3D" id="3.40.50.80">
    <property type="entry name" value="Nucleotide-binding domain of ferredoxin-NADP reductase (FNR) module"/>
    <property type="match status" value="1"/>
</dbReference>
<accession>A0AAW8B3F7</accession>
<dbReference type="CDD" id="cd00207">
    <property type="entry name" value="fer2"/>
    <property type="match status" value="1"/>
</dbReference>
<dbReference type="InterPro" id="IPR039261">
    <property type="entry name" value="FNR_nucleotide-bd"/>
</dbReference>
<organism evidence="4 5">
    <name type="scientific">Porticoccus litoralis</name>
    <dbReference type="NCBI Taxonomy" id="434086"/>
    <lineage>
        <taxon>Bacteria</taxon>
        <taxon>Pseudomonadati</taxon>
        <taxon>Pseudomonadota</taxon>
        <taxon>Gammaproteobacteria</taxon>
        <taxon>Cellvibrionales</taxon>
        <taxon>Porticoccaceae</taxon>
        <taxon>Porticoccus</taxon>
    </lineage>
</organism>
<gene>
    <name evidence="4" type="ORF">Q8A57_08295</name>
</gene>
<dbReference type="InterPro" id="IPR017927">
    <property type="entry name" value="FAD-bd_FR_type"/>
</dbReference>
<evidence type="ECO:0000313" key="4">
    <source>
        <dbReference type="EMBL" id="MDP1520965.1"/>
    </source>
</evidence>
<dbReference type="PRINTS" id="PR00371">
    <property type="entry name" value="FPNCR"/>
</dbReference>
<dbReference type="InterPro" id="IPR050415">
    <property type="entry name" value="MRET"/>
</dbReference>
<dbReference type="Pfam" id="PF00175">
    <property type="entry name" value="NAD_binding_1"/>
    <property type="match status" value="1"/>
</dbReference>
<keyword evidence="5" id="KW-1185">Reference proteome</keyword>
<protein>
    <submittedName>
        <fullName evidence="4">2Fe-2S iron-sulfur cluster binding domain-containing protein</fullName>
    </submittedName>
</protein>
<reference evidence="4" key="1">
    <citation type="journal article" date="2010" name="Int. J. Syst. Evol. Microbiol.">
        <title>Porticoccus litoralis gen. nov., sp. nov., a gammaproteobacterium isolated from the Yellow Sea.</title>
        <authorList>
            <person name="Oh H.M."/>
            <person name="Kim H."/>
            <person name="Kim K.M."/>
            <person name="Min G.S."/>
            <person name="Cho J.C."/>
        </authorList>
    </citation>
    <scope>NUCLEOTIDE SEQUENCE</scope>
    <source>
        <strain evidence="4">DSM 25064</strain>
    </source>
</reference>
<dbReference type="InterPro" id="IPR008333">
    <property type="entry name" value="Cbr1-like_FAD-bd_dom"/>
</dbReference>
<dbReference type="EMBL" id="JAUUUU010000004">
    <property type="protein sequence ID" value="MDP1520965.1"/>
    <property type="molecule type" value="Genomic_DNA"/>
</dbReference>
<dbReference type="PROSITE" id="PS51085">
    <property type="entry name" value="2FE2S_FER_2"/>
    <property type="match status" value="1"/>
</dbReference>
<dbReference type="InterPro" id="IPR001709">
    <property type="entry name" value="Flavoprot_Pyr_Nucl_cyt_Rdtase"/>
</dbReference>
<dbReference type="Pfam" id="PF00970">
    <property type="entry name" value="FAD_binding_6"/>
    <property type="match status" value="1"/>
</dbReference>
<dbReference type="SUPFAM" id="SSF54292">
    <property type="entry name" value="2Fe-2S ferredoxin-like"/>
    <property type="match status" value="1"/>
</dbReference>
<dbReference type="GO" id="GO:0016491">
    <property type="term" value="F:oxidoreductase activity"/>
    <property type="evidence" value="ECO:0007669"/>
    <property type="project" value="InterPro"/>
</dbReference>
<reference evidence="4" key="2">
    <citation type="submission" date="2023-08" db="EMBL/GenBank/DDBJ databases">
        <authorList>
            <person name="Luo J."/>
        </authorList>
    </citation>
    <scope>NUCLEOTIDE SEQUENCE</scope>
    <source>
        <strain evidence="4">DSM 25064</strain>
    </source>
</reference>
<dbReference type="PROSITE" id="PS51384">
    <property type="entry name" value="FAD_FR"/>
    <property type="match status" value="1"/>
</dbReference>
<dbReference type="InterPro" id="IPR001041">
    <property type="entry name" value="2Fe-2S_ferredoxin-type"/>
</dbReference>
<sequence>MAVVRYSDRAIDVPEGETLLSALEGADIAVPNSCRAGLCHSCIMVAHDSPIPEKAQAGLSSQQIAQSYFLACQCYPESDMEVSLGDAERRYDAVMTYKEPLNQGVLKVRFKTDMPWFAGQYTSVWKNLADGRSFSIASMPEDGHIELHVRRRSNGVISSWLEHEMQEGDSCQLSSARGHCFYNPGAEEQTLVLAGTGTGLAPLYGVARQALANDHRGDIHLYSASGSPDQLYLVDELVDLAGRHENFHYHRVVKREAEQDPQLHQGDLVDIVSRRHTDLKQHRIYLCGAPGMVKKLQKLSFLQGAALTDILVDAFEAPA</sequence>
<dbReference type="SUPFAM" id="SSF63380">
    <property type="entry name" value="Riboflavin synthase domain-like"/>
    <property type="match status" value="1"/>
</dbReference>
<dbReference type="Gene3D" id="3.10.20.30">
    <property type="match status" value="1"/>
</dbReference>
<dbReference type="Proteomes" id="UP001178354">
    <property type="component" value="Unassembled WGS sequence"/>
</dbReference>
<evidence type="ECO:0000259" key="2">
    <source>
        <dbReference type="PROSITE" id="PS51085"/>
    </source>
</evidence>
<feature type="domain" description="FAD-binding FR-type" evidence="3">
    <location>
        <begin position="88"/>
        <end position="183"/>
    </location>
</feature>
<dbReference type="PRINTS" id="PR00410">
    <property type="entry name" value="PHEHYDRXLASE"/>
</dbReference>
<name>A0AAW8B3F7_9GAMM</name>
<feature type="domain" description="2Fe-2S ferredoxin-type" evidence="2">
    <location>
        <begin position="1"/>
        <end position="88"/>
    </location>
</feature>
<dbReference type="InterPro" id="IPR001433">
    <property type="entry name" value="OxRdtase_FAD/NAD-bd"/>
</dbReference>
<evidence type="ECO:0000256" key="1">
    <source>
        <dbReference type="ARBA" id="ARBA00034078"/>
    </source>
</evidence>
<dbReference type="InterPro" id="IPR012675">
    <property type="entry name" value="Beta-grasp_dom_sf"/>
</dbReference>
<dbReference type="InterPro" id="IPR017938">
    <property type="entry name" value="Riboflavin_synthase-like_b-brl"/>
</dbReference>
<proteinExistence type="predicted"/>
<dbReference type="GO" id="GO:0051536">
    <property type="term" value="F:iron-sulfur cluster binding"/>
    <property type="evidence" value="ECO:0007669"/>
    <property type="project" value="InterPro"/>
</dbReference>
<evidence type="ECO:0000313" key="5">
    <source>
        <dbReference type="Proteomes" id="UP001178354"/>
    </source>
</evidence>
<dbReference type="SUPFAM" id="SSF52343">
    <property type="entry name" value="Ferredoxin reductase-like, C-terminal NADP-linked domain"/>
    <property type="match status" value="1"/>
</dbReference>
<dbReference type="AlphaFoldDB" id="A0AAW8B3F7"/>
<comment type="caution">
    <text evidence="4">The sequence shown here is derived from an EMBL/GenBank/DDBJ whole genome shotgun (WGS) entry which is preliminary data.</text>
</comment>
<dbReference type="PANTHER" id="PTHR47354">
    <property type="entry name" value="NADH OXIDOREDUCTASE HCR"/>
    <property type="match status" value="1"/>
</dbReference>
<comment type="cofactor">
    <cofactor evidence="1">
        <name>[2Fe-2S] cluster</name>
        <dbReference type="ChEBI" id="CHEBI:190135"/>
    </cofactor>
</comment>